<dbReference type="RefSeq" id="WP_189647761.1">
    <property type="nucleotide sequence ID" value="NZ_BMRC01000005.1"/>
</dbReference>
<dbReference type="InterPro" id="IPR039420">
    <property type="entry name" value="WalR-like"/>
</dbReference>
<dbReference type="InterPro" id="IPR001789">
    <property type="entry name" value="Sig_transdc_resp-reg_receiver"/>
</dbReference>
<dbReference type="InterPro" id="IPR000792">
    <property type="entry name" value="Tscrpt_reg_LuxR_C"/>
</dbReference>
<dbReference type="PANTHER" id="PTHR43214">
    <property type="entry name" value="TWO-COMPONENT RESPONSE REGULATOR"/>
    <property type="match status" value="1"/>
</dbReference>
<feature type="modified residue" description="4-aspartylphosphate" evidence="4">
    <location>
        <position position="51"/>
    </location>
</feature>
<dbReference type="Proteomes" id="UP001589647">
    <property type="component" value="Unassembled WGS sequence"/>
</dbReference>
<evidence type="ECO:0000256" key="1">
    <source>
        <dbReference type="ARBA" id="ARBA00023015"/>
    </source>
</evidence>
<keyword evidence="8" id="KW-1185">Reference proteome</keyword>
<evidence type="ECO:0000256" key="4">
    <source>
        <dbReference type="PROSITE-ProRule" id="PRU00169"/>
    </source>
</evidence>
<gene>
    <name evidence="7" type="ORF">ACFFV7_46680</name>
</gene>
<evidence type="ECO:0000259" key="6">
    <source>
        <dbReference type="PROSITE" id="PS50110"/>
    </source>
</evidence>
<dbReference type="InterPro" id="IPR011006">
    <property type="entry name" value="CheY-like_superfamily"/>
</dbReference>
<evidence type="ECO:0000256" key="2">
    <source>
        <dbReference type="ARBA" id="ARBA00023125"/>
    </source>
</evidence>
<organism evidence="7 8">
    <name type="scientific">Nonomuraea spiralis</name>
    <dbReference type="NCBI Taxonomy" id="46182"/>
    <lineage>
        <taxon>Bacteria</taxon>
        <taxon>Bacillati</taxon>
        <taxon>Actinomycetota</taxon>
        <taxon>Actinomycetes</taxon>
        <taxon>Streptosporangiales</taxon>
        <taxon>Streptosporangiaceae</taxon>
        <taxon>Nonomuraea</taxon>
    </lineage>
</organism>
<dbReference type="SUPFAM" id="SSF52172">
    <property type="entry name" value="CheY-like"/>
    <property type="match status" value="1"/>
</dbReference>
<keyword evidence="2" id="KW-0238">DNA-binding</keyword>
<sequence length="213" mass="23177">MRVLIVEDDVLLREGLRLIVEGRGHQATCVGDATAASALLREAAPDVLLTDIRLPPSHRDEGIQLALSARERYPELHVLVLSAYVETRYAAELFHTGRAGTGYLLKERIGDVPDFLAALERVGAGGSAIDPDVVAKAFRRRNSTLESLSARERDVLEAVAEGLNNAEIATRLVVTESAVNKHISNIFAKLRLVDGSGNRRVQAVLTYLNEMGT</sequence>
<keyword evidence="1" id="KW-0805">Transcription regulation</keyword>
<keyword evidence="3" id="KW-0804">Transcription</keyword>
<protein>
    <submittedName>
        <fullName evidence="7">Response regulator</fullName>
    </submittedName>
</protein>
<dbReference type="SMART" id="SM00421">
    <property type="entry name" value="HTH_LUXR"/>
    <property type="match status" value="1"/>
</dbReference>
<dbReference type="PRINTS" id="PR00038">
    <property type="entry name" value="HTHLUXR"/>
</dbReference>
<feature type="domain" description="HTH luxR-type" evidence="5">
    <location>
        <begin position="141"/>
        <end position="212"/>
    </location>
</feature>
<evidence type="ECO:0000313" key="8">
    <source>
        <dbReference type="Proteomes" id="UP001589647"/>
    </source>
</evidence>
<reference evidence="7 8" key="1">
    <citation type="submission" date="2024-09" db="EMBL/GenBank/DDBJ databases">
        <authorList>
            <person name="Sun Q."/>
            <person name="Mori K."/>
        </authorList>
    </citation>
    <scope>NUCLEOTIDE SEQUENCE [LARGE SCALE GENOMIC DNA]</scope>
    <source>
        <strain evidence="7 8">CCM 3426</strain>
    </source>
</reference>
<dbReference type="PANTHER" id="PTHR43214:SF24">
    <property type="entry name" value="TRANSCRIPTIONAL REGULATORY PROTEIN NARL-RELATED"/>
    <property type="match status" value="1"/>
</dbReference>
<proteinExistence type="predicted"/>
<dbReference type="CDD" id="cd06170">
    <property type="entry name" value="LuxR_C_like"/>
    <property type="match status" value="1"/>
</dbReference>
<comment type="caution">
    <text evidence="7">The sequence shown here is derived from an EMBL/GenBank/DDBJ whole genome shotgun (WGS) entry which is preliminary data.</text>
</comment>
<dbReference type="InterPro" id="IPR016032">
    <property type="entry name" value="Sig_transdc_resp-reg_C-effctor"/>
</dbReference>
<accession>A0ABV5IYB5</accession>
<keyword evidence="4" id="KW-0597">Phosphoprotein</keyword>
<dbReference type="SUPFAM" id="SSF46894">
    <property type="entry name" value="C-terminal effector domain of the bipartite response regulators"/>
    <property type="match status" value="1"/>
</dbReference>
<name>A0ABV5IYB5_9ACTN</name>
<dbReference type="EMBL" id="JBHMEI010000078">
    <property type="protein sequence ID" value="MFB9208739.1"/>
    <property type="molecule type" value="Genomic_DNA"/>
</dbReference>
<dbReference type="Pfam" id="PF00072">
    <property type="entry name" value="Response_reg"/>
    <property type="match status" value="1"/>
</dbReference>
<dbReference type="PROSITE" id="PS50110">
    <property type="entry name" value="RESPONSE_REGULATORY"/>
    <property type="match status" value="1"/>
</dbReference>
<dbReference type="Pfam" id="PF00196">
    <property type="entry name" value="GerE"/>
    <property type="match status" value="1"/>
</dbReference>
<dbReference type="SMART" id="SM00448">
    <property type="entry name" value="REC"/>
    <property type="match status" value="1"/>
</dbReference>
<feature type="domain" description="Response regulatory" evidence="6">
    <location>
        <begin position="2"/>
        <end position="121"/>
    </location>
</feature>
<evidence type="ECO:0000256" key="3">
    <source>
        <dbReference type="ARBA" id="ARBA00023163"/>
    </source>
</evidence>
<dbReference type="PROSITE" id="PS50043">
    <property type="entry name" value="HTH_LUXR_2"/>
    <property type="match status" value="1"/>
</dbReference>
<evidence type="ECO:0000259" key="5">
    <source>
        <dbReference type="PROSITE" id="PS50043"/>
    </source>
</evidence>
<dbReference type="Gene3D" id="3.40.50.2300">
    <property type="match status" value="1"/>
</dbReference>
<evidence type="ECO:0000313" key="7">
    <source>
        <dbReference type="EMBL" id="MFB9208739.1"/>
    </source>
</evidence>